<keyword evidence="3" id="KW-0813">Transport</keyword>
<comment type="subcellular location">
    <subcellularLocation>
        <location evidence="1">Cell membrane</location>
        <topology evidence="1">Multi-pass membrane protein</topology>
    </subcellularLocation>
</comment>
<evidence type="ECO:0000313" key="9">
    <source>
        <dbReference type="EMBL" id="MCT7398497.1"/>
    </source>
</evidence>
<accession>A0ABT2M248</accession>
<keyword evidence="5 8" id="KW-0812">Transmembrane</keyword>
<feature type="transmembrane region" description="Helical" evidence="8">
    <location>
        <begin position="289"/>
        <end position="309"/>
    </location>
</feature>
<feature type="transmembrane region" description="Helical" evidence="8">
    <location>
        <begin position="127"/>
        <end position="148"/>
    </location>
</feature>
<reference evidence="9" key="1">
    <citation type="submission" date="2022-09" db="EMBL/GenBank/DDBJ databases">
        <title>Eubacterium sp. LFL-14 isolated from human feces.</title>
        <authorList>
            <person name="Liu F."/>
        </authorList>
    </citation>
    <scope>NUCLEOTIDE SEQUENCE</scope>
    <source>
        <strain evidence="9">LFL-14</strain>
    </source>
</reference>
<organism evidence="9 10">
    <name type="scientific">Eubacterium album</name>
    <dbReference type="NCBI Taxonomy" id="2978477"/>
    <lineage>
        <taxon>Bacteria</taxon>
        <taxon>Bacillati</taxon>
        <taxon>Bacillota</taxon>
        <taxon>Clostridia</taxon>
        <taxon>Eubacteriales</taxon>
        <taxon>Eubacteriaceae</taxon>
        <taxon>Eubacterium</taxon>
    </lineage>
</organism>
<comment type="caution">
    <text evidence="9">The sequence shown here is derived from an EMBL/GenBank/DDBJ whole genome shotgun (WGS) entry which is preliminary data.</text>
</comment>
<evidence type="ECO:0000256" key="2">
    <source>
        <dbReference type="ARBA" id="ARBA00010145"/>
    </source>
</evidence>
<comment type="similarity">
    <text evidence="2">Belongs to the auxin efflux carrier (TC 2.A.69) family.</text>
</comment>
<dbReference type="EMBL" id="JAODBU010000004">
    <property type="protein sequence ID" value="MCT7398497.1"/>
    <property type="molecule type" value="Genomic_DNA"/>
</dbReference>
<feature type="transmembrane region" description="Helical" evidence="8">
    <location>
        <begin position="229"/>
        <end position="252"/>
    </location>
</feature>
<evidence type="ECO:0000313" key="10">
    <source>
        <dbReference type="Proteomes" id="UP001431199"/>
    </source>
</evidence>
<keyword evidence="10" id="KW-1185">Reference proteome</keyword>
<dbReference type="Gene3D" id="1.20.1530.20">
    <property type="match status" value="1"/>
</dbReference>
<dbReference type="PANTHER" id="PTHR36838:SF4">
    <property type="entry name" value="AUXIN EFFLUX CARRIER FAMILY PROTEIN"/>
    <property type="match status" value="1"/>
</dbReference>
<evidence type="ECO:0000256" key="7">
    <source>
        <dbReference type="ARBA" id="ARBA00023136"/>
    </source>
</evidence>
<dbReference type="PANTHER" id="PTHR36838">
    <property type="entry name" value="AUXIN EFFLUX CARRIER FAMILY PROTEIN"/>
    <property type="match status" value="1"/>
</dbReference>
<name>A0ABT2M248_9FIRM</name>
<evidence type="ECO:0000256" key="6">
    <source>
        <dbReference type="ARBA" id="ARBA00022989"/>
    </source>
</evidence>
<dbReference type="InterPro" id="IPR004776">
    <property type="entry name" value="Mem_transp_PIN-like"/>
</dbReference>
<dbReference type="InterPro" id="IPR038770">
    <property type="entry name" value="Na+/solute_symporter_sf"/>
</dbReference>
<keyword evidence="7 8" id="KW-0472">Membrane</keyword>
<gene>
    <name evidence="9" type="ORF">N5B56_05265</name>
</gene>
<dbReference type="Pfam" id="PF03547">
    <property type="entry name" value="Mem_trans"/>
    <property type="match status" value="1"/>
</dbReference>
<dbReference type="Proteomes" id="UP001431199">
    <property type="component" value="Unassembled WGS sequence"/>
</dbReference>
<keyword evidence="6 8" id="KW-1133">Transmembrane helix</keyword>
<evidence type="ECO:0000256" key="4">
    <source>
        <dbReference type="ARBA" id="ARBA00022475"/>
    </source>
</evidence>
<evidence type="ECO:0000256" key="1">
    <source>
        <dbReference type="ARBA" id="ARBA00004651"/>
    </source>
</evidence>
<feature type="transmembrane region" description="Helical" evidence="8">
    <location>
        <begin position="168"/>
        <end position="186"/>
    </location>
</feature>
<keyword evidence="4" id="KW-1003">Cell membrane</keyword>
<feature type="transmembrane region" description="Helical" evidence="8">
    <location>
        <begin position="6"/>
        <end position="25"/>
    </location>
</feature>
<feature type="transmembrane region" description="Helical" evidence="8">
    <location>
        <begin position="68"/>
        <end position="91"/>
    </location>
</feature>
<evidence type="ECO:0000256" key="5">
    <source>
        <dbReference type="ARBA" id="ARBA00022692"/>
    </source>
</evidence>
<evidence type="ECO:0000256" key="8">
    <source>
        <dbReference type="SAM" id="Phobius"/>
    </source>
</evidence>
<feature type="transmembrane region" description="Helical" evidence="8">
    <location>
        <begin position="258"/>
        <end position="277"/>
    </location>
</feature>
<proteinExistence type="inferred from homology"/>
<evidence type="ECO:0000256" key="3">
    <source>
        <dbReference type="ARBA" id="ARBA00022448"/>
    </source>
</evidence>
<protein>
    <submittedName>
        <fullName evidence="9">AEC family transporter</fullName>
    </submittedName>
</protein>
<dbReference type="RefSeq" id="WP_117909997.1">
    <property type="nucleotide sequence ID" value="NZ_JAODBU010000004.1"/>
</dbReference>
<sequence>MSNLIYSLNATVPVFLVIVVGYVLKKIGWITPEFIKVANKINFKVTLPCLLIQDLMNTDFRQEFDGKYILYCMIVTSLCFFATWTLAKAFLKDKSLVPEFVQGSFRGSAAVLGTAFVLNMYGDTGMVPLMIIGAVPLYNIYSVIVLTIESPRREEIEGSPVKNTIKGIATNPIIIGIVVGLLLSIFRVDFPLMIDNTIGNIAKMATPLALLAIGGSFEFSNALKKMGPAVTGSAIKLVIMAAVFLPVAVWLGYRDAKLMALVIMLGSPTTPSCYIMAKNMKCDGTLTSSMVVITTMMSAFTITLIVFVLRTLGYL</sequence>